<reference evidence="1 2" key="1">
    <citation type="submission" date="2019-07" db="EMBL/GenBank/DDBJ databases">
        <title>Complete Genome Sequence of Leptotrichia trevisanii Strain JMUB3870.</title>
        <authorList>
            <person name="Watanabe S."/>
            <person name="Cui L."/>
        </authorList>
    </citation>
    <scope>NUCLEOTIDE SEQUENCE [LARGE SCALE GENOMIC DNA]</scope>
    <source>
        <strain evidence="1 2">JMUB3870</strain>
        <plasmid evidence="1 2">pJMUB3870-2</plasmid>
    </source>
</reference>
<dbReference type="EMBL" id="AP019833">
    <property type="protein sequence ID" value="BBM46519.1"/>
    <property type="molecule type" value="Genomic_DNA"/>
</dbReference>
<evidence type="ECO:0000313" key="2">
    <source>
        <dbReference type="Proteomes" id="UP000422644"/>
    </source>
</evidence>
<dbReference type="Gene3D" id="3.40.50.300">
    <property type="entry name" value="P-loop containing nucleotide triphosphate hydrolases"/>
    <property type="match status" value="1"/>
</dbReference>
<dbReference type="PROSITE" id="PS00018">
    <property type="entry name" value="EF_HAND_1"/>
    <property type="match status" value="1"/>
</dbReference>
<proteinExistence type="predicted"/>
<name>A0A510K4G4_9FUSO</name>
<dbReference type="SUPFAM" id="SSF52540">
    <property type="entry name" value="P-loop containing nucleoside triphosphate hydrolases"/>
    <property type="match status" value="2"/>
</dbReference>
<gene>
    <name evidence="1" type="ORF">JMUB3870_p2006</name>
</gene>
<sequence length="859" mass="100403">MKKQFKVIDNEDDFNKLLDDLGTRSVRHLYEKSQYEMYLDGILENIKAMGDNIIMKMCIDKIINNPACELKTFYYNHNYICKQDLILKHFITLVYRNNDIEKVYGIDKDDSKYYYNFERGIIDIYYDTMFKYEENLLSNASDYDKKIIDKLYSELKYGDESVTKIALFIQLYIQNLIHINYIKNGDMDNGIDTLNILHFNNQGELEKYPSKVNSCLAIPDIVDIINKYPIERGELDKCIFNFNRLEKSINVYSVMTRVNGVIINTLKKEGLILTKPLLTKLFLFYIKNIGELGQAFIHSNADSKKESYNNNMLYVYSNINKCYRYLDVEDKLKELVVKLMSIIPFANLEAKKDDEFYYNCTKSIATIVEKDLRSKHLSYKLRDKLNYTSFIVDNGTVVMNKLTGEFIFCENLFSERIMCFNKFRGNFDKDFFVSHYDRLDNPLLKYTKAKIKNGLNEDGTVNKDVYGLLTASVLNLFQPDVETHNAVVLLGQHGTGKTLLINAIKRLDSLQINANFSREVGITEYMNAFLSRDLEKYHRTFKSEFSVKEYSDNSTIKVVLERGSILINQKFRDAVTVDINSKPIYTGEEFMRINVDGGLKDRFVLFEMRDKSKDTFFDIEGVDDIEDFLEYKVTHTLCGFYDGFMFQLDNKVFNSEGRVYSRLFMKYNPNTYNSFIERVSHIGGIDLILDIDENGILNQADLKNLVKICDECGYDTDIKKVARQTLSKNLNKLRDYNSQSRIFNGIDFKNAKESTLKKHNTTFKRQPYSLGIKFRDSVLDEIMSRLVNDKQRYKNQIKELNDIISRHNSYTKDDLRYIAKKYINDVTIKDLDNDTIKDEPKSDIENTISEIRSIGLRKA</sequence>
<keyword evidence="1" id="KW-0614">Plasmid</keyword>
<keyword evidence="2" id="KW-1185">Reference proteome</keyword>
<organism evidence="1 2">
    <name type="scientific">Leptotrichia trevisanii</name>
    <dbReference type="NCBI Taxonomy" id="109328"/>
    <lineage>
        <taxon>Bacteria</taxon>
        <taxon>Fusobacteriati</taxon>
        <taxon>Fusobacteriota</taxon>
        <taxon>Fusobacteriia</taxon>
        <taxon>Fusobacteriales</taxon>
        <taxon>Leptotrichiaceae</taxon>
        <taxon>Leptotrichia</taxon>
    </lineage>
</organism>
<dbReference type="Proteomes" id="UP000422644">
    <property type="component" value="Plasmid pJMUB3870-2"/>
</dbReference>
<geneLocation type="plasmid" evidence="1 2">
    <name>pJMUB3870-2</name>
</geneLocation>
<accession>A0A510K4G4</accession>
<dbReference type="InterPro" id="IPR027417">
    <property type="entry name" value="P-loop_NTPase"/>
</dbReference>
<dbReference type="RefSeq" id="WP_155283292.1">
    <property type="nucleotide sequence ID" value="NZ_AP019833.1"/>
</dbReference>
<evidence type="ECO:0000313" key="1">
    <source>
        <dbReference type="EMBL" id="BBM46519.1"/>
    </source>
</evidence>
<protein>
    <submittedName>
        <fullName evidence="1">Uncharacterized protein</fullName>
    </submittedName>
</protein>
<dbReference type="AlphaFoldDB" id="A0A510K4G4"/>
<dbReference type="InterPro" id="IPR018247">
    <property type="entry name" value="EF_Hand_1_Ca_BS"/>
</dbReference>